<feature type="binding site" evidence="8">
    <location>
        <position position="63"/>
    </location>
    <ligand>
        <name>Zn(2+)</name>
        <dbReference type="ChEBI" id="CHEBI:29105"/>
        <label>1</label>
        <note>catalytic</note>
    </ligand>
</feature>
<feature type="binding site" evidence="8">
    <location>
        <position position="137"/>
    </location>
    <ligand>
        <name>Zn(2+)</name>
        <dbReference type="ChEBI" id="CHEBI:29105"/>
        <label>1</label>
        <note>catalytic</note>
    </ligand>
</feature>
<dbReference type="InterPro" id="IPR013471">
    <property type="entry name" value="RNase_Z/BN"/>
</dbReference>
<dbReference type="SUPFAM" id="SSF56281">
    <property type="entry name" value="Metallo-hydrolase/oxidoreductase"/>
    <property type="match status" value="1"/>
</dbReference>
<dbReference type="InterPro" id="IPR001279">
    <property type="entry name" value="Metallo-B-lactamas"/>
</dbReference>
<sequence>MQFKVTFLGTSGTVPTVDRNPSSIFVNFAGERILLDCGEGTQRQMMIAKTGFGVSSIFITHMHTDHFIGLFGLIESMSLNGRTKSLNIYSPNSRFLRNLFREFGYDALDFKINLITLRDGDFVRFGNFKVLAFKTDHIIDSLGYAIIEDDFYRFDRKRAEELGIPPSPLYSKLARGETIVFKGKRITPEMVTSGIVRGRKLVYTGDTKPTERVVEVAQNADVLIHDSSFTSDLAEWAEITKHSTARQAAEVAKRANVKKLILTHISARYKDPSVLLMEAKEVFDNVVVAEDFMEIELKRN</sequence>
<protein>
    <recommendedName>
        <fullName evidence="8">Ribonuclease Z</fullName>
        <shortName evidence="8">RNase Z</shortName>
        <ecNumber evidence="8">3.1.26.11</ecNumber>
    </recommendedName>
    <alternativeName>
        <fullName evidence="8">tRNA 3 endonuclease</fullName>
    </alternativeName>
    <alternativeName>
        <fullName evidence="8">tRNase Z</fullName>
    </alternativeName>
</protein>
<dbReference type="PANTHER" id="PTHR46018:SF2">
    <property type="entry name" value="ZINC PHOSPHODIESTERASE ELAC PROTEIN 1"/>
    <property type="match status" value="1"/>
</dbReference>
<dbReference type="EC" id="3.1.26.11" evidence="8"/>
<feature type="binding site" evidence="8">
    <location>
        <position position="264"/>
    </location>
    <ligand>
        <name>Zn(2+)</name>
        <dbReference type="ChEBI" id="CHEBI:29105"/>
        <label>2</label>
        <note>catalytic</note>
    </ligand>
</feature>
<dbReference type="AlphaFoldDB" id="A0A7C4WCU1"/>
<evidence type="ECO:0000313" key="11">
    <source>
        <dbReference type="EMBL" id="HGU58700.1"/>
    </source>
</evidence>
<name>A0A7C4WCU1_9EURY</name>
<evidence type="ECO:0000256" key="2">
    <source>
        <dbReference type="ARBA" id="ARBA00022694"/>
    </source>
</evidence>
<dbReference type="EMBL" id="DTAK01000003">
    <property type="protein sequence ID" value="HGU58700.1"/>
    <property type="molecule type" value="Genomic_DNA"/>
</dbReference>
<proteinExistence type="inferred from homology"/>
<comment type="caution">
    <text evidence="11">The sequence shown here is derived from an EMBL/GenBank/DDBJ whole genome shotgun (WGS) entry which is preliminary data.</text>
</comment>
<reference evidence="11" key="1">
    <citation type="journal article" date="2020" name="mSystems">
        <title>Genome- and Community-Level Interaction Insights into Carbon Utilization and Element Cycling Functions of Hydrothermarchaeota in Hydrothermal Sediment.</title>
        <authorList>
            <person name="Zhou Z."/>
            <person name="Liu Y."/>
            <person name="Xu W."/>
            <person name="Pan J."/>
            <person name="Luo Z.H."/>
            <person name="Li M."/>
        </authorList>
    </citation>
    <scope>NUCLEOTIDE SEQUENCE [LARGE SCALE GENOMIC DNA]</scope>
    <source>
        <strain evidence="11">SpSt-62</strain>
        <strain evidence="10">SpSt-97</strain>
    </source>
</reference>
<feature type="binding site" evidence="8">
    <location>
        <position position="206"/>
    </location>
    <ligand>
        <name>Zn(2+)</name>
        <dbReference type="ChEBI" id="CHEBI:29105"/>
        <label>2</label>
        <note>catalytic</note>
    </ligand>
</feature>
<dbReference type="Gene3D" id="3.60.15.10">
    <property type="entry name" value="Ribonuclease Z/Hydroxyacylglutathione hydrolase-like"/>
    <property type="match status" value="1"/>
</dbReference>
<evidence type="ECO:0000256" key="1">
    <source>
        <dbReference type="ARBA" id="ARBA00011738"/>
    </source>
</evidence>
<dbReference type="GO" id="GO:0008270">
    <property type="term" value="F:zinc ion binding"/>
    <property type="evidence" value="ECO:0007669"/>
    <property type="project" value="UniProtKB-UniRule"/>
</dbReference>
<organism evidence="11">
    <name type="scientific">Geoglobus ahangari</name>
    <dbReference type="NCBI Taxonomy" id="113653"/>
    <lineage>
        <taxon>Archaea</taxon>
        <taxon>Methanobacteriati</taxon>
        <taxon>Methanobacteriota</taxon>
        <taxon>Archaeoglobi</taxon>
        <taxon>Archaeoglobales</taxon>
        <taxon>Archaeoglobaceae</taxon>
        <taxon>Geoglobus</taxon>
    </lineage>
</organism>
<feature type="binding site" evidence="8">
    <location>
        <position position="65"/>
    </location>
    <ligand>
        <name>Zn(2+)</name>
        <dbReference type="ChEBI" id="CHEBI:29105"/>
        <label>2</label>
        <note>catalytic</note>
    </ligand>
</feature>
<dbReference type="PANTHER" id="PTHR46018">
    <property type="entry name" value="ZINC PHOSPHODIESTERASE ELAC PROTEIN 1"/>
    <property type="match status" value="1"/>
</dbReference>
<evidence type="ECO:0000256" key="5">
    <source>
        <dbReference type="ARBA" id="ARBA00022759"/>
    </source>
</evidence>
<feature type="domain" description="Metallo-beta-lactamase" evidence="9">
    <location>
        <begin position="188"/>
        <end position="265"/>
    </location>
</feature>
<keyword evidence="7 8" id="KW-0862">Zinc</keyword>
<feature type="binding site" evidence="8">
    <location>
        <position position="206"/>
    </location>
    <ligand>
        <name>Zn(2+)</name>
        <dbReference type="ChEBI" id="CHEBI:29105"/>
        <label>1</label>
        <note>catalytic</note>
    </ligand>
</feature>
<keyword evidence="3 8" id="KW-0540">Nuclease</keyword>
<keyword evidence="6 8" id="KW-0378">Hydrolase</keyword>
<keyword evidence="5 8" id="KW-0255">Endonuclease</keyword>
<dbReference type="InterPro" id="IPR036866">
    <property type="entry name" value="RibonucZ/Hydroxyglut_hydro"/>
</dbReference>
<comment type="catalytic activity">
    <reaction evidence="8">
        <text>Endonucleolytic cleavage of RNA, removing extra 3' nucleotides from tRNA precursor, generating 3' termini of tRNAs. A 3'-hydroxy group is left at the tRNA terminus and a 5'-phosphoryl group is left at the trailer molecule.</text>
        <dbReference type="EC" id="3.1.26.11"/>
    </reaction>
</comment>
<comment type="cofactor">
    <cofactor evidence="8">
        <name>Zn(2+)</name>
        <dbReference type="ChEBI" id="CHEBI:29105"/>
    </cofactor>
    <text evidence="8">Binds 2 Zn(2+) ions.</text>
</comment>
<evidence type="ECO:0000256" key="7">
    <source>
        <dbReference type="ARBA" id="ARBA00022833"/>
    </source>
</evidence>
<evidence type="ECO:0000313" key="10">
    <source>
        <dbReference type="EMBL" id="HGE65719.1"/>
    </source>
</evidence>
<evidence type="ECO:0000256" key="8">
    <source>
        <dbReference type="HAMAP-Rule" id="MF_01818"/>
    </source>
</evidence>
<comment type="subunit">
    <text evidence="1 8">Homodimer.</text>
</comment>
<dbReference type="NCBIfam" id="NF000801">
    <property type="entry name" value="PRK00055.1-3"/>
    <property type="match status" value="1"/>
</dbReference>
<evidence type="ECO:0000256" key="3">
    <source>
        <dbReference type="ARBA" id="ARBA00022722"/>
    </source>
</evidence>
<dbReference type="CDD" id="cd07717">
    <property type="entry name" value="RNaseZ_ZiPD-like_MBL-fold"/>
    <property type="match status" value="1"/>
</dbReference>
<evidence type="ECO:0000256" key="6">
    <source>
        <dbReference type="ARBA" id="ARBA00022801"/>
    </source>
</evidence>
<comment type="similarity">
    <text evidence="8">Belongs to the RNase Z family.</text>
</comment>
<feature type="binding site" evidence="8">
    <location>
        <position position="61"/>
    </location>
    <ligand>
        <name>Zn(2+)</name>
        <dbReference type="ChEBI" id="CHEBI:29105"/>
        <label>1</label>
        <note>catalytic</note>
    </ligand>
</feature>
<evidence type="ECO:0000259" key="9">
    <source>
        <dbReference type="Pfam" id="PF12706"/>
    </source>
</evidence>
<dbReference type="Pfam" id="PF12706">
    <property type="entry name" value="Lactamase_B_2"/>
    <property type="match status" value="1"/>
</dbReference>
<feature type="binding site" evidence="8">
    <location>
        <position position="66"/>
    </location>
    <ligand>
        <name>Zn(2+)</name>
        <dbReference type="ChEBI" id="CHEBI:29105"/>
        <label>2</label>
        <note>catalytic</note>
    </ligand>
</feature>
<comment type="function">
    <text evidence="8">Zinc phosphodiesterase, which displays some tRNA 3'-processing endonuclease activity. Probably involved in tRNA maturation, by removing a 3'-trailer from precursor tRNA.</text>
</comment>
<dbReference type="NCBIfam" id="TIGR02651">
    <property type="entry name" value="RNase_Z"/>
    <property type="match status" value="1"/>
</dbReference>
<evidence type="ECO:0000256" key="4">
    <source>
        <dbReference type="ARBA" id="ARBA00022723"/>
    </source>
</evidence>
<keyword evidence="4 8" id="KW-0479">Metal-binding</keyword>
<dbReference type="HAMAP" id="MF_01818">
    <property type="entry name" value="RNase_Z_BN"/>
    <property type="match status" value="1"/>
</dbReference>
<gene>
    <name evidence="8" type="primary">rnz</name>
    <name evidence="11" type="ORF">ENT89_00460</name>
    <name evidence="10" type="ORF">ENX77_01080</name>
</gene>
<dbReference type="GO" id="GO:0042781">
    <property type="term" value="F:3'-tRNA processing endoribonuclease activity"/>
    <property type="evidence" value="ECO:0007669"/>
    <property type="project" value="UniProtKB-UniRule"/>
</dbReference>
<dbReference type="EMBL" id="DTPI01000006">
    <property type="protein sequence ID" value="HGE65719.1"/>
    <property type="molecule type" value="Genomic_DNA"/>
</dbReference>
<keyword evidence="2 8" id="KW-0819">tRNA processing</keyword>
<dbReference type="Pfam" id="PF23023">
    <property type="entry name" value="Anti-Pycsar_Apyc1"/>
    <property type="match status" value="1"/>
</dbReference>
<accession>A0A7C4WCU1</accession>
<feature type="active site" description="Proton acceptor" evidence="8">
    <location>
        <position position="65"/>
    </location>
</feature>